<evidence type="ECO:0000313" key="1">
    <source>
        <dbReference type="EMBL" id="AYF79376.1"/>
    </source>
</evidence>
<protein>
    <submittedName>
        <fullName evidence="1">Uncharacterized protein</fullName>
    </submittedName>
</protein>
<sequence length="103" mass="10425">MGGSNVVYVSVHTGDPGSTGINEASGGSPAYARKATTWGSVVNGQVTGSQVAIDVPGNFTYNYAGLWKTATGGQADFIDKVAIAPTTLSAQGQLLITPTFTVS</sequence>
<name>A0A386ZPK6_9NOCA</name>
<organism evidence="1 2">
    <name type="scientific">Nocardia yunnanensis</name>
    <dbReference type="NCBI Taxonomy" id="2382165"/>
    <lineage>
        <taxon>Bacteria</taxon>
        <taxon>Bacillati</taxon>
        <taxon>Actinomycetota</taxon>
        <taxon>Actinomycetes</taxon>
        <taxon>Mycobacteriales</taxon>
        <taxon>Nocardiaceae</taxon>
        <taxon>Nocardia</taxon>
    </lineage>
</organism>
<accession>A0A386ZPK6</accession>
<keyword evidence="2" id="KW-1185">Reference proteome</keyword>
<dbReference type="Proteomes" id="UP000267164">
    <property type="component" value="Chromosome"/>
</dbReference>
<gene>
    <name evidence="1" type="ORF">D7D52_25250</name>
</gene>
<proteinExistence type="predicted"/>
<dbReference type="Pfam" id="PF23140">
    <property type="entry name" value="Gp80"/>
    <property type="match status" value="1"/>
</dbReference>
<dbReference type="EMBL" id="CP032568">
    <property type="protein sequence ID" value="AYF79376.1"/>
    <property type="molecule type" value="Genomic_DNA"/>
</dbReference>
<evidence type="ECO:0000313" key="2">
    <source>
        <dbReference type="Proteomes" id="UP000267164"/>
    </source>
</evidence>
<dbReference type="AlphaFoldDB" id="A0A386ZPK6"/>
<dbReference type="KEGG" id="nyu:D7D52_25250"/>
<reference evidence="1 2" key="1">
    <citation type="submission" date="2018-09" db="EMBL/GenBank/DDBJ databases">
        <title>Nocardia yunnanensis sp. nov., an actinomycete isolated from a soil sample.</title>
        <authorList>
            <person name="Zhang J."/>
        </authorList>
    </citation>
    <scope>NUCLEOTIDE SEQUENCE [LARGE SCALE GENOMIC DNA]</scope>
    <source>
        <strain evidence="1 2">CFHS0054</strain>
    </source>
</reference>
<dbReference type="OrthoDB" id="4556155at2"/>
<dbReference type="InterPro" id="IPR056908">
    <property type="entry name" value="Gp80-like"/>
</dbReference>